<evidence type="ECO:0000313" key="2">
    <source>
        <dbReference type="Proteomes" id="UP001148737"/>
    </source>
</evidence>
<reference evidence="1" key="1">
    <citation type="submission" date="2022-07" db="EMBL/GenBank/DDBJ databases">
        <title>Genome Sequence of Lecanicillium saksenae.</title>
        <authorList>
            <person name="Buettner E."/>
        </authorList>
    </citation>
    <scope>NUCLEOTIDE SEQUENCE</scope>
    <source>
        <strain evidence="1">VT-O1</strain>
    </source>
</reference>
<protein>
    <submittedName>
        <fullName evidence="1">Uncharacterized protein</fullName>
    </submittedName>
</protein>
<gene>
    <name evidence="1" type="ORF">NLG97_g1319</name>
</gene>
<comment type="caution">
    <text evidence="1">The sequence shown here is derived from an EMBL/GenBank/DDBJ whole genome shotgun (WGS) entry which is preliminary data.</text>
</comment>
<name>A0ACC1R4A8_9HYPO</name>
<dbReference type="Proteomes" id="UP001148737">
    <property type="component" value="Unassembled WGS sequence"/>
</dbReference>
<proteinExistence type="predicted"/>
<sequence length="165" mass="19175">MSVDFTKVFVSDRLIYEAFDGADEETKMFLYHHMAKNPAIKGLDSIETFVPRAKSNYVEWLNNWKQCLLAVIICVKPDNWDEIANDYTREEHTKTMRGTPVGILYLETSSLNEGAVRVYKKAGFVEDGRDRESLFIAGNWYDTVHMSILEREWRARRGETKPTEV</sequence>
<keyword evidence="2" id="KW-1185">Reference proteome</keyword>
<accession>A0ACC1R4A8</accession>
<evidence type="ECO:0000313" key="1">
    <source>
        <dbReference type="EMBL" id="KAJ3498198.1"/>
    </source>
</evidence>
<organism evidence="1 2">
    <name type="scientific">Lecanicillium saksenae</name>
    <dbReference type="NCBI Taxonomy" id="468837"/>
    <lineage>
        <taxon>Eukaryota</taxon>
        <taxon>Fungi</taxon>
        <taxon>Dikarya</taxon>
        <taxon>Ascomycota</taxon>
        <taxon>Pezizomycotina</taxon>
        <taxon>Sordariomycetes</taxon>
        <taxon>Hypocreomycetidae</taxon>
        <taxon>Hypocreales</taxon>
        <taxon>Cordycipitaceae</taxon>
        <taxon>Lecanicillium</taxon>
    </lineage>
</organism>
<dbReference type="EMBL" id="JANAKD010000064">
    <property type="protein sequence ID" value="KAJ3498198.1"/>
    <property type="molecule type" value="Genomic_DNA"/>
</dbReference>